<evidence type="ECO:0000313" key="3">
    <source>
        <dbReference type="Proteomes" id="UP001162741"/>
    </source>
</evidence>
<sequence>MRLKVFGQLPRGTDMARILHSTNYHEGQFHNQEPTVLMKDGFKLRDFWNFFTARNTRPPRPLPTVKRDLNNPQPGETELTWFGHSSYLIQHEGLNILVDPVFSGHASPFPVAGKAFAGADAYTVADMPPIDLLIITHDHYDHMDYATITALQPKVKLICTSLGIAAHLRHWGIPEKKVLEFDWWETQQAHPAIALTAVPARHFSGRSLRRNGTLWSAFVLELTGKRIFLGGDSGYGRHFAEIGRRFGPFDLALLECGQYNERWPMIHMMPEENVQAAIDLQAKVLMPVHWGKFALALHTWDEPINRLVTSAKERDMAIVTPKIGERVLIGTHHPQEAWWLTV</sequence>
<dbReference type="PIRSF" id="PIRSF038896">
    <property type="entry name" value="NAPE-PLD"/>
    <property type="match status" value="1"/>
</dbReference>
<dbReference type="InterPro" id="IPR024884">
    <property type="entry name" value="NAPE-PLD"/>
</dbReference>
<gene>
    <name evidence="2" type="ORF">MKQ68_05720</name>
</gene>
<dbReference type="SUPFAM" id="SSF56281">
    <property type="entry name" value="Metallo-hydrolase/oxidoreductase"/>
    <property type="match status" value="1"/>
</dbReference>
<dbReference type="InterPro" id="IPR001279">
    <property type="entry name" value="Metallo-B-lactamas"/>
</dbReference>
<feature type="domain" description="Metallo-beta-lactamase" evidence="1">
    <location>
        <begin position="83"/>
        <end position="289"/>
    </location>
</feature>
<keyword evidence="3" id="KW-1185">Reference proteome</keyword>
<dbReference type="RefSeq" id="WP_264282460.1">
    <property type="nucleotide sequence ID" value="NZ_CP107006.1"/>
</dbReference>
<dbReference type="EMBL" id="CP107006">
    <property type="protein sequence ID" value="UYQ94588.1"/>
    <property type="molecule type" value="Genomic_DNA"/>
</dbReference>
<dbReference type="InterPro" id="IPR036866">
    <property type="entry name" value="RibonucZ/Hydroxyglut_hydro"/>
</dbReference>
<accession>A0ABY6J4Q7</accession>
<proteinExistence type="predicted"/>
<reference evidence="2" key="1">
    <citation type="submission" date="2022-10" db="EMBL/GenBank/DDBJ databases">
        <title>Chitinophaga sp. nov., isolated from soil.</title>
        <authorList>
            <person name="Jeon C.O."/>
        </authorList>
    </citation>
    <scope>NUCLEOTIDE SEQUENCE</scope>
    <source>
        <strain evidence="2">R8</strain>
    </source>
</reference>
<dbReference type="Proteomes" id="UP001162741">
    <property type="component" value="Chromosome"/>
</dbReference>
<dbReference type="PANTHER" id="PTHR15032">
    <property type="entry name" value="N-ACYL-PHOSPHATIDYLETHANOLAMINE-HYDROLYZING PHOSPHOLIPASE D"/>
    <property type="match status" value="1"/>
</dbReference>
<organism evidence="2 3">
    <name type="scientific">Chitinophaga horti</name>
    <dbReference type="NCBI Taxonomy" id="2920382"/>
    <lineage>
        <taxon>Bacteria</taxon>
        <taxon>Pseudomonadati</taxon>
        <taxon>Bacteroidota</taxon>
        <taxon>Chitinophagia</taxon>
        <taxon>Chitinophagales</taxon>
        <taxon>Chitinophagaceae</taxon>
        <taxon>Chitinophaga</taxon>
    </lineage>
</organism>
<evidence type="ECO:0000313" key="2">
    <source>
        <dbReference type="EMBL" id="UYQ94588.1"/>
    </source>
</evidence>
<dbReference type="SMART" id="SM00849">
    <property type="entry name" value="Lactamase_B"/>
    <property type="match status" value="1"/>
</dbReference>
<dbReference type="PANTHER" id="PTHR15032:SF4">
    <property type="entry name" value="N-ACYL-PHOSPHATIDYLETHANOLAMINE-HYDROLYZING PHOSPHOLIPASE D"/>
    <property type="match status" value="1"/>
</dbReference>
<name>A0ABY6J4Q7_9BACT</name>
<dbReference type="Pfam" id="PF12706">
    <property type="entry name" value="Lactamase_B_2"/>
    <property type="match status" value="1"/>
</dbReference>
<evidence type="ECO:0000259" key="1">
    <source>
        <dbReference type="SMART" id="SM00849"/>
    </source>
</evidence>
<dbReference type="Gene3D" id="3.60.15.10">
    <property type="entry name" value="Ribonuclease Z/Hydroxyacylglutathione hydrolase-like"/>
    <property type="match status" value="1"/>
</dbReference>
<protein>
    <submittedName>
        <fullName evidence="2">MBL fold metallo-hydrolase</fullName>
    </submittedName>
</protein>